<feature type="signal peptide" evidence="1">
    <location>
        <begin position="1"/>
        <end position="20"/>
    </location>
</feature>
<keyword evidence="1" id="KW-0732">Signal</keyword>
<evidence type="ECO:0000256" key="1">
    <source>
        <dbReference type="SAM" id="SignalP"/>
    </source>
</evidence>
<organism evidence="2 3">
    <name type="scientific">Orchesella cincta</name>
    <name type="common">Springtail</name>
    <name type="synonym">Podura cincta</name>
    <dbReference type="NCBI Taxonomy" id="48709"/>
    <lineage>
        <taxon>Eukaryota</taxon>
        <taxon>Metazoa</taxon>
        <taxon>Ecdysozoa</taxon>
        <taxon>Arthropoda</taxon>
        <taxon>Hexapoda</taxon>
        <taxon>Collembola</taxon>
        <taxon>Entomobryomorpha</taxon>
        <taxon>Entomobryoidea</taxon>
        <taxon>Orchesellidae</taxon>
        <taxon>Orchesellinae</taxon>
        <taxon>Orchesella</taxon>
    </lineage>
</organism>
<accession>A0A1D2MLF8</accession>
<name>A0A1D2MLF8_ORCCI</name>
<feature type="chain" id="PRO_5008904214" evidence="1">
    <location>
        <begin position="21"/>
        <end position="125"/>
    </location>
</feature>
<evidence type="ECO:0000313" key="2">
    <source>
        <dbReference type="EMBL" id="ODM93823.1"/>
    </source>
</evidence>
<keyword evidence="3" id="KW-1185">Reference proteome</keyword>
<dbReference type="Proteomes" id="UP000094527">
    <property type="component" value="Unassembled WGS sequence"/>
</dbReference>
<gene>
    <name evidence="2" type="ORF">Ocin01_12860</name>
</gene>
<evidence type="ECO:0000313" key="3">
    <source>
        <dbReference type="Proteomes" id="UP000094527"/>
    </source>
</evidence>
<proteinExistence type="predicted"/>
<dbReference type="EMBL" id="LJIJ01000906">
    <property type="protein sequence ID" value="ODM93823.1"/>
    <property type="molecule type" value="Genomic_DNA"/>
</dbReference>
<dbReference type="AlphaFoldDB" id="A0A1D2MLF8"/>
<sequence>MKLIRNWVLVATLFVHYIQADENNAEVIDMSEFQPIEDKVLDRLMEPDDGPFEKKIKKLLAEYLVASAVESVSNFSTEVSGRALQGGYYPAQTTTAANSLRLWNTCTNGKNEEDSTTTSSSLSSS</sequence>
<protein>
    <submittedName>
        <fullName evidence="2">Uncharacterized protein</fullName>
    </submittedName>
</protein>
<reference evidence="2 3" key="1">
    <citation type="journal article" date="2016" name="Genome Biol. Evol.">
        <title>Gene Family Evolution Reflects Adaptation to Soil Environmental Stressors in the Genome of the Collembolan Orchesella cincta.</title>
        <authorList>
            <person name="Faddeeva-Vakhrusheva A."/>
            <person name="Derks M.F."/>
            <person name="Anvar S.Y."/>
            <person name="Agamennone V."/>
            <person name="Suring W."/>
            <person name="Smit S."/>
            <person name="van Straalen N.M."/>
            <person name="Roelofs D."/>
        </authorList>
    </citation>
    <scope>NUCLEOTIDE SEQUENCE [LARGE SCALE GENOMIC DNA]</scope>
    <source>
        <tissue evidence="2">Mixed pool</tissue>
    </source>
</reference>
<comment type="caution">
    <text evidence="2">The sequence shown here is derived from an EMBL/GenBank/DDBJ whole genome shotgun (WGS) entry which is preliminary data.</text>
</comment>